<accession>A0AAN9VH96</accession>
<dbReference type="InterPro" id="IPR050476">
    <property type="entry name" value="Insect_CytP450_Detox"/>
</dbReference>
<dbReference type="PRINTS" id="PR00463">
    <property type="entry name" value="EP450I"/>
</dbReference>
<keyword evidence="6 13" id="KW-0479">Metal-binding</keyword>
<dbReference type="Proteomes" id="UP001378592">
    <property type="component" value="Unassembled WGS sequence"/>
</dbReference>
<evidence type="ECO:0000256" key="4">
    <source>
        <dbReference type="ARBA" id="ARBA00010617"/>
    </source>
</evidence>
<evidence type="ECO:0000313" key="16">
    <source>
        <dbReference type="EMBL" id="KAK7863031.1"/>
    </source>
</evidence>
<evidence type="ECO:0000256" key="8">
    <source>
        <dbReference type="ARBA" id="ARBA00022848"/>
    </source>
</evidence>
<keyword evidence="12 15" id="KW-0472">Membrane</keyword>
<evidence type="ECO:0000256" key="9">
    <source>
        <dbReference type="ARBA" id="ARBA00023002"/>
    </source>
</evidence>
<keyword evidence="5 13" id="KW-0349">Heme</keyword>
<evidence type="ECO:0000256" key="11">
    <source>
        <dbReference type="ARBA" id="ARBA00023033"/>
    </source>
</evidence>
<comment type="caution">
    <text evidence="16">The sequence shown here is derived from an EMBL/GenBank/DDBJ whole genome shotgun (WGS) entry which is preliminary data.</text>
</comment>
<gene>
    <name evidence="16" type="ORF">R5R35_010774</name>
</gene>
<evidence type="ECO:0000256" key="13">
    <source>
        <dbReference type="PIRSR" id="PIRSR602401-1"/>
    </source>
</evidence>
<dbReference type="EMBL" id="JAZDUA010000245">
    <property type="protein sequence ID" value="KAK7863031.1"/>
    <property type="molecule type" value="Genomic_DNA"/>
</dbReference>
<organism evidence="16 17">
    <name type="scientific">Gryllus longicercus</name>
    <dbReference type="NCBI Taxonomy" id="2509291"/>
    <lineage>
        <taxon>Eukaryota</taxon>
        <taxon>Metazoa</taxon>
        <taxon>Ecdysozoa</taxon>
        <taxon>Arthropoda</taxon>
        <taxon>Hexapoda</taxon>
        <taxon>Insecta</taxon>
        <taxon>Pterygota</taxon>
        <taxon>Neoptera</taxon>
        <taxon>Polyneoptera</taxon>
        <taxon>Orthoptera</taxon>
        <taxon>Ensifera</taxon>
        <taxon>Gryllidea</taxon>
        <taxon>Grylloidea</taxon>
        <taxon>Gryllidae</taxon>
        <taxon>Gryllinae</taxon>
        <taxon>Gryllus</taxon>
    </lineage>
</organism>
<dbReference type="PANTHER" id="PTHR24292">
    <property type="entry name" value="CYTOCHROME P450"/>
    <property type="match status" value="1"/>
</dbReference>
<dbReference type="InterPro" id="IPR017972">
    <property type="entry name" value="Cyt_P450_CS"/>
</dbReference>
<evidence type="ECO:0000256" key="6">
    <source>
        <dbReference type="ARBA" id="ARBA00022723"/>
    </source>
</evidence>
<keyword evidence="9 14" id="KW-0560">Oxidoreductase</keyword>
<evidence type="ECO:0000256" key="15">
    <source>
        <dbReference type="SAM" id="Phobius"/>
    </source>
</evidence>
<keyword evidence="15" id="KW-1133">Transmembrane helix</keyword>
<dbReference type="InterPro" id="IPR036396">
    <property type="entry name" value="Cyt_P450_sf"/>
</dbReference>
<dbReference type="InterPro" id="IPR002401">
    <property type="entry name" value="Cyt_P450_E_grp-I"/>
</dbReference>
<sequence length="536" mass="60051">MWAAAASIVSRATWADWALLAAGLLLVLYVAGTWNYDHFRRQGVPSSRPKWPFLGDTGAAFVGGRPFFQMLRDQYEQGAGHGVYGAFEFTSPVLLIREPELLKAVAVKEFDSFTNHPTVQIGDADPIFSKNLFHLKDQDWRDMRATLSPAFTTSKIKTMLSLISECAQQMTEHLRKKYAESDEGSMNQPLPIDMKDLFSRMANDVIATAAFGVSCDSLKQPENEFYRMGKLITTISKLRSFILVGYMLFPKIVQWFGARLLDPKAAGFFDSLVHEAIGLRRQQGIQRPDLLQLLMQAQEGKLKAEKEDAAEAEEVRASKTKLLLNEDVSAQAVLFFFAGFDTVSSALCLSTYVLSHHRNEQKRLYEEVAAVMEKTGGKPTYEAVQGMKYLDAVVSEVLRLYPPAGRTDRQCVRAVRLPATASSAPLLLPRGQVIHVPIIGLHRDPAFWHAPDAFDPERFSDANKHDIKPFTYMPFGLGPRICIGQRFGLIEVKIALVYLLANFELLPSAKAKYPAEFEPGFTLMIKGGFWCELKPR</sequence>
<dbReference type="PANTHER" id="PTHR24292:SF54">
    <property type="entry name" value="CYP9F3-RELATED"/>
    <property type="match status" value="1"/>
</dbReference>
<comment type="cofactor">
    <cofactor evidence="1 13">
        <name>heme</name>
        <dbReference type="ChEBI" id="CHEBI:30413"/>
    </cofactor>
</comment>
<dbReference type="InterPro" id="IPR001128">
    <property type="entry name" value="Cyt_P450"/>
</dbReference>
<keyword evidence="11 14" id="KW-0503">Monooxygenase</keyword>
<dbReference type="CDD" id="cd11056">
    <property type="entry name" value="CYP6-like"/>
    <property type="match status" value="1"/>
</dbReference>
<keyword evidence="8" id="KW-0492">Microsome</keyword>
<protein>
    <recommendedName>
        <fullName evidence="18">Cytochrome P450</fullName>
    </recommendedName>
</protein>
<dbReference type="PROSITE" id="PS00086">
    <property type="entry name" value="CYTOCHROME_P450"/>
    <property type="match status" value="1"/>
</dbReference>
<dbReference type="GO" id="GO:0004497">
    <property type="term" value="F:monooxygenase activity"/>
    <property type="evidence" value="ECO:0007669"/>
    <property type="project" value="UniProtKB-KW"/>
</dbReference>
<feature type="transmembrane region" description="Helical" evidence="15">
    <location>
        <begin position="17"/>
        <end position="36"/>
    </location>
</feature>
<keyword evidence="15" id="KW-0812">Transmembrane</keyword>
<dbReference type="Pfam" id="PF00067">
    <property type="entry name" value="p450"/>
    <property type="match status" value="1"/>
</dbReference>
<evidence type="ECO:0000256" key="12">
    <source>
        <dbReference type="ARBA" id="ARBA00023136"/>
    </source>
</evidence>
<keyword evidence="10 13" id="KW-0408">Iron</keyword>
<comment type="similarity">
    <text evidence="4 14">Belongs to the cytochrome P450 family.</text>
</comment>
<evidence type="ECO:0000256" key="7">
    <source>
        <dbReference type="ARBA" id="ARBA00022824"/>
    </source>
</evidence>
<dbReference type="PRINTS" id="PR00385">
    <property type="entry name" value="P450"/>
</dbReference>
<evidence type="ECO:0000256" key="1">
    <source>
        <dbReference type="ARBA" id="ARBA00001971"/>
    </source>
</evidence>
<name>A0AAN9VH96_9ORTH</name>
<dbReference type="AlphaFoldDB" id="A0AAN9VH96"/>
<dbReference type="GO" id="GO:0005789">
    <property type="term" value="C:endoplasmic reticulum membrane"/>
    <property type="evidence" value="ECO:0007669"/>
    <property type="project" value="UniProtKB-SubCell"/>
</dbReference>
<reference evidence="16 17" key="1">
    <citation type="submission" date="2024-03" db="EMBL/GenBank/DDBJ databases">
        <title>The genome assembly and annotation of the cricket Gryllus longicercus Weissman &amp; Gray.</title>
        <authorList>
            <person name="Szrajer S."/>
            <person name="Gray D."/>
            <person name="Ylla G."/>
        </authorList>
    </citation>
    <scope>NUCLEOTIDE SEQUENCE [LARGE SCALE GENOMIC DNA]</scope>
    <source>
        <strain evidence="16">DAG 2021-001</strain>
        <tissue evidence="16">Whole body minus gut</tissue>
    </source>
</reference>
<comment type="subcellular location">
    <subcellularLocation>
        <location evidence="3">Endoplasmic reticulum membrane</location>
        <topology evidence="3">Peripheral membrane protein</topology>
    </subcellularLocation>
    <subcellularLocation>
        <location evidence="2">Microsome membrane</location>
        <topology evidence="2">Peripheral membrane protein</topology>
    </subcellularLocation>
</comment>
<evidence type="ECO:0000256" key="5">
    <source>
        <dbReference type="ARBA" id="ARBA00022617"/>
    </source>
</evidence>
<feature type="binding site" description="axial binding residue" evidence="13">
    <location>
        <position position="482"/>
    </location>
    <ligand>
        <name>heme</name>
        <dbReference type="ChEBI" id="CHEBI:30413"/>
    </ligand>
    <ligandPart>
        <name>Fe</name>
        <dbReference type="ChEBI" id="CHEBI:18248"/>
    </ligandPart>
</feature>
<dbReference type="SUPFAM" id="SSF48264">
    <property type="entry name" value="Cytochrome P450"/>
    <property type="match status" value="1"/>
</dbReference>
<dbReference type="GO" id="GO:0016705">
    <property type="term" value="F:oxidoreductase activity, acting on paired donors, with incorporation or reduction of molecular oxygen"/>
    <property type="evidence" value="ECO:0007669"/>
    <property type="project" value="InterPro"/>
</dbReference>
<evidence type="ECO:0000256" key="3">
    <source>
        <dbReference type="ARBA" id="ARBA00004406"/>
    </source>
</evidence>
<dbReference type="Gene3D" id="1.10.630.10">
    <property type="entry name" value="Cytochrome P450"/>
    <property type="match status" value="1"/>
</dbReference>
<evidence type="ECO:0000256" key="10">
    <source>
        <dbReference type="ARBA" id="ARBA00023004"/>
    </source>
</evidence>
<dbReference type="GO" id="GO:0020037">
    <property type="term" value="F:heme binding"/>
    <property type="evidence" value="ECO:0007669"/>
    <property type="project" value="InterPro"/>
</dbReference>
<evidence type="ECO:0000256" key="14">
    <source>
        <dbReference type="RuleBase" id="RU000461"/>
    </source>
</evidence>
<dbReference type="GO" id="GO:0005506">
    <property type="term" value="F:iron ion binding"/>
    <property type="evidence" value="ECO:0007669"/>
    <property type="project" value="InterPro"/>
</dbReference>
<dbReference type="FunFam" id="1.10.630.10:FF:000042">
    <property type="entry name" value="Cytochrome P450"/>
    <property type="match status" value="1"/>
</dbReference>
<keyword evidence="17" id="KW-1185">Reference proteome</keyword>
<evidence type="ECO:0008006" key="18">
    <source>
        <dbReference type="Google" id="ProtNLM"/>
    </source>
</evidence>
<evidence type="ECO:0000256" key="2">
    <source>
        <dbReference type="ARBA" id="ARBA00004174"/>
    </source>
</evidence>
<evidence type="ECO:0000313" key="17">
    <source>
        <dbReference type="Proteomes" id="UP001378592"/>
    </source>
</evidence>
<keyword evidence="7" id="KW-0256">Endoplasmic reticulum</keyword>
<proteinExistence type="inferred from homology"/>